<dbReference type="GO" id="GO:0016020">
    <property type="term" value="C:membrane"/>
    <property type="evidence" value="ECO:0007669"/>
    <property type="project" value="TreeGrafter"/>
</dbReference>
<dbReference type="RefSeq" id="WP_094262732.1">
    <property type="nucleotide sequence ID" value="NZ_NOWF01000001.1"/>
</dbReference>
<gene>
    <name evidence="5" type="ORF">CHM34_01070</name>
</gene>
<sequence length="627" mass="70390">MKANNLVEMVWHSAERYPDKAALMWKREGTYQHLTYRQFWEEIKHIAAGLKRLGVGREDKVAILSENNPKWPVTDLAICSLGAVSVPIYPTLPSDQVAFILQNADCRVAVVENELQLQKVLEGEAEVRHVAVMHPETAFSRTEKALSFFELAKSGAEHPLGNWEEIWREIGRNHLATIIHTSGTTGKPKGAMLTHGNFLANIEGVQFWCLEARHDDVLLSYLPLSHVFERMAGQFMPLSVGATIAYAEGIHAIQDNLMEVKPTVMTSVPLLFEKVYAQVQEQIDAGTPLRRKIFEWAVNVGLERYEYFLRHPLDDLIRGELPSRLRRKWKYADRLVYQKVKARLGGNLRGMISGGAALNPDIARFFWALDIPILEGYGLTETSPVIATNPMARAKIGTAGKPLPNLEVRIASDGEILVRGPSVMKGYYKNEEATAAELRDGWFSTGDLGELDEEGYLKVLDRKKRILILTTGKNVAPQPVENAITQSVFIDYSLLIGHRRKYVVALVVPDMEYLLPWARSQEISADERTDLLQHSVVQKLLVHEVEQAVKSFAPHEQPKKVVILTEKWTVETGELTPTLKVRMKKVEEKYKKVIQQTYTESPSAEVGSAASEAAATMAIQPSGEEKV</sequence>
<name>A0A235BBN9_9BACL</name>
<evidence type="ECO:0000313" key="5">
    <source>
        <dbReference type="EMBL" id="OYD09632.1"/>
    </source>
</evidence>
<feature type="domain" description="AMP-dependent synthetase/ligase" evidence="4">
    <location>
        <begin position="11"/>
        <end position="428"/>
    </location>
</feature>
<evidence type="ECO:0000256" key="2">
    <source>
        <dbReference type="ARBA" id="ARBA00022840"/>
    </source>
</evidence>
<dbReference type="PANTHER" id="PTHR43272:SF33">
    <property type="entry name" value="AMP-BINDING DOMAIN-CONTAINING PROTEIN-RELATED"/>
    <property type="match status" value="1"/>
</dbReference>
<dbReference type="PANTHER" id="PTHR43272">
    <property type="entry name" value="LONG-CHAIN-FATTY-ACID--COA LIGASE"/>
    <property type="match status" value="1"/>
</dbReference>
<dbReference type="InterPro" id="IPR042099">
    <property type="entry name" value="ANL_N_sf"/>
</dbReference>
<dbReference type="InterPro" id="IPR020845">
    <property type="entry name" value="AMP-binding_CS"/>
</dbReference>
<accession>A0A235BBN9</accession>
<dbReference type="PROSITE" id="PS00455">
    <property type="entry name" value="AMP_BINDING"/>
    <property type="match status" value="1"/>
</dbReference>
<dbReference type="CDD" id="cd05907">
    <property type="entry name" value="VL_LC_FACS_like"/>
    <property type="match status" value="1"/>
</dbReference>
<feature type="compositionally biased region" description="Low complexity" evidence="3">
    <location>
        <begin position="600"/>
        <end position="618"/>
    </location>
</feature>
<keyword evidence="1" id="KW-0547">Nucleotide-binding</keyword>
<evidence type="ECO:0000313" key="6">
    <source>
        <dbReference type="Proteomes" id="UP000215459"/>
    </source>
</evidence>
<comment type="caution">
    <text evidence="5">The sequence shown here is derived from an EMBL/GenBank/DDBJ whole genome shotgun (WGS) entry which is preliminary data.</text>
</comment>
<reference evidence="5 6" key="1">
    <citation type="submission" date="2017-07" db="EMBL/GenBank/DDBJ databases">
        <title>The genome sequence of Paludifilum halophilum highlights mechanisms for microbial adaptation to high salt environemnts.</title>
        <authorList>
            <person name="Belbahri L."/>
        </authorList>
    </citation>
    <scope>NUCLEOTIDE SEQUENCE [LARGE SCALE GENOMIC DNA]</scope>
    <source>
        <strain evidence="5 6">DSM 102817</strain>
    </source>
</reference>
<evidence type="ECO:0000259" key="4">
    <source>
        <dbReference type="Pfam" id="PF00501"/>
    </source>
</evidence>
<keyword evidence="6" id="KW-1185">Reference proteome</keyword>
<dbReference type="Pfam" id="PF23562">
    <property type="entry name" value="AMP-binding_C_3"/>
    <property type="match status" value="1"/>
</dbReference>
<dbReference type="Proteomes" id="UP000215459">
    <property type="component" value="Unassembled WGS sequence"/>
</dbReference>
<feature type="region of interest" description="Disordered" evidence="3">
    <location>
        <begin position="600"/>
        <end position="627"/>
    </location>
</feature>
<keyword evidence="2" id="KW-0067">ATP-binding</keyword>
<evidence type="ECO:0000256" key="1">
    <source>
        <dbReference type="ARBA" id="ARBA00022741"/>
    </source>
</evidence>
<organism evidence="5 6">
    <name type="scientific">Paludifilum halophilum</name>
    <dbReference type="NCBI Taxonomy" id="1642702"/>
    <lineage>
        <taxon>Bacteria</taxon>
        <taxon>Bacillati</taxon>
        <taxon>Bacillota</taxon>
        <taxon>Bacilli</taxon>
        <taxon>Bacillales</taxon>
        <taxon>Thermoactinomycetaceae</taxon>
        <taxon>Paludifilum</taxon>
    </lineage>
</organism>
<dbReference type="GO" id="GO:0004467">
    <property type="term" value="F:long-chain fatty acid-CoA ligase activity"/>
    <property type="evidence" value="ECO:0007669"/>
    <property type="project" value="TreeGrafter"/>
</dbReference>
<proteinExistence type="predicted"/>
<dbReference type="GO" id="GO:0005524">
    <property type="term" value="F:ATP binding"/>
    <property type="evidence" value="ECO:0007669"/>
    <property type="project" value="UniProtKB-KW"/>
</dbReference>
<evidence type="ECO:0000256" key="3">
    <source>
        <dbReference type="SAM" id="MobiDB-lite"/>
    </source>
</evidence>
<dbReference type="EMBL" id="NOWF01000001">
    <property type="protein sequence ID" value="OYD09632.1"/>
    <property type="molecule type" value="Genomic_DNA"/>
</dbReference>
<dbReference type="Pfam" id="PF00501">
    <property type="entry name" value="AMP-binding"/>
    <property type="match status" value="1"/>
</dbReference>
<dbReference type="SUPFAM" id="SSF56801">
    <property type="entry name" value="Acetyl-CoA synthetase-like"/>
    <property type="match status" value="1"/>
</dbReference>
<dbReference type="Gene3D" id="3.40.50.12780">
    <property type="entry name" value="N-terminal domain of ligase-like"/>
    <property type="match status" value="1"/>
</dbReference>
<dbReference type="OrthoDB" id="9778383at2"/>
<keyword evidence="5" id="KW-0436">Ligase</keyword>
<protein>
    <submittedName>
        <fullName evidence="5">Long-chain fatty acid--CoA ligase</fullName>
    </submittedName>
</protein>
<dbReference type="AlphaFoldDB" id="A0A235BBN9"/>
<dbReference type="InterPro" id="IPR000873">
    <property type="entry name" value="AMP-dep_synth/lig_dom"/>
</dbReference>